<evidence type="ECO:0000313" key="4">
    <source>
        <dbReference type="Proteomes" id="UP000285744"/>
    </source>
</evidence>
<protein>
    <submittedName>
        <fullName evidence="3">Uncharacterized protein</fullName>
    </submittedName>
</protein>
<sequence length="179" mass="19198">MVSTVIALLALGWGIYAYYFPPASPVAPAAATAPTASPTVTATPPSTVSGTETETGSSVVRALRALPAGFERFSQRAERDRYGQSWWELALAWLLLMGFMLWRSLEYFDRAIWVPVCGTAFIVYFWPSLTWWGVTVSTVGGFIAWGIAGLGSAGAFAPQTPGAGNRQASVGEQMERPGQ</sequence>
<evidence type="ECO:0000256" key="1">
    <source>
        <dbReference type="SAM" id="MobiDB-lite"/>
    </source>
</evidence>
<feature type="transmembrane region" description="Helical" evidence="2">
    <location>
        <begin position="139"/>
        <end position="157"/>
    </location>
</feature>
<gene>
    <name evidence="3" type="ORF">D7I43_29130</name>
</gene>
<dbReference type="EMBL" id="RAQQ01000031">
    <property type="protein sequence ID" value="RKF23869.1"/>
    <property type="molecule type" value="Genomic_DNA"/>
</dbReference>
<dbReference type="Proteomes" id="UP000285744">
    <property type="component" value="Unassembled WGS sequence"/>
</dbReference>
<evidence type="ECO:0000313" key="3">
    <source>
        <dbReference type="EMBL" id="RKF23869.1"/>
    </source>
</evidence>
<organism evidence="3 4">
    <name type="scientific">Micromonospora globbae</name>
    <dbReference type="NCBI Taxonomy" id="1894969"/>
    <lineage>
        <taxon>Bacteria</taxon>
        <taxon>Bacillati</taxon>
        <taxon>Actinomycetota</taxon>
        <taxon>Actinomycetes</taxon>
        <taxon>Micromonosporales</taxon>
        <taxon>Micromonosporaceae</taxon>
        <taxon>Micromonospora</taxon>
    </lineage>
</organism>
<keyword evidence="2" id="KW-1133">Transmembrane helix</keyword>
<keyword evidence="2" id="KW-0472">Membrane</keyword>
<proteinExistence type="predicted"/>
<feature type="transmembrane region" description="Helical" evidence="2">
    <location>
        <begin position="112"/>
        <end position="133"/>
    </location>
</feature>
<feature type="region of interest" description="Disordered" evidence="1">
    <location>
        <begin position="160"/>
        <end position="179"/>
    </location>
</feature>
<evidence type="ECO:0000256" key="2">
    <source>
        <dbReference type="SAM" id="Phobius"/>
    </source>
</evidence>
<dbReference type="OrthoDB" id="9930012at2"/>
<name>A0A420ET87_9ACTN</name>
<comment type="caution">
    <text evidence="3">The sequence shown here is derived from an EMBL/GenBank/DDBJ whole genome shotgun (WGS) entry which is preliminary data.</text>
</comment>
<keyword evidence="2" id="KW-0812">Transmembrane</keyword>
<accession>A0A420ET87</accession>
<reference evidence="3 4" key="1">
    <citation type="journal article" date="2018" name="Int. J. Syst. Evol. Microbiol.">
        <title>Micromonospora globbae sp. nov., an endophytic actinomycete isolated from roots of Globba winitii C. H. Wright.</title>
        <authorList>
            <person name="Kuncharoen N."/>
            <person name="Pittayakhajonwut P."/>
            <person name="Tanasupawat S."/>
        </authorList>
    </citation>
    <scope>NUCLEOTIDE SEQUENCE [LARGE SCALE GENOMIC DNA]</scope>
    <source>
        <strain evidence="3 4">WPS1-2</strain>
    </source>
</reference>
<feature type="transmembrane region" description="Helical" evidence="2">
    <location>
        <begin position="86"/>
        <end position="105"/>
    </location>
</feature>
<dbReference type="RefSeq" id="WP_120331795.1">
    <property type="nucleotide sequence ID" value="NZ_RAQQ01000031.1"/>
</dbReference>
<dbReference type="AlphaFoldDB" id="A0A420ET87"/>
<feature type="region of interest" description="Disordered" evidence="1">
    <location>
        <begin position="36"/>
        <end position="55"/>
    </location>
</feature>